<keyword evidence="3" id="KW-1185">Reference proteome</keyword>
<reference evidence="2 3" key="1">
    <citation type="submission" date="2024-05" db="EMBL/GenBank/DDBJ databases">
        <title>Culex pipiens pipiens assembly and annotation.</title>
        <authorList>
            <person name="Alout H."/>
            <person name="Durand T."/>
        </authorList>
    </citation>
    <scope>NUCLEOTIDE SEQUENCE [LARGE SCALE GENOMIC DNA]</scope>
    <source>
        <strain evidence="2">HA-2024</strain>
        <tissue evidence="2">Whole body</tissue>
    </source>
</reference>
<feature type="compositionally biased region" description="Low complexity" evidence="1">
    <location>
        <begin position="13"/>
        <end position="27"/>
    </location>
</feature>
<evidence type="ECO:0000313" key="2">
    <source>
        <dbReference type="EMBL" id="KAL1395929.1"/>
    </source>
</evidence>
<evidence type="ECO:0000313" key="3">
    <source>
        <dbReference type="Proteomes" id="UP001562425"/>
    </source>
</evidence>
<organism evidence="2 3">
    <name type="scientific">Culex pipiens pipiens</name>
    <name type="common">Northern house mosquito</name>
    <dbReference type="NCBI Taxonomy" id="38569"/>
    <lineage>
        <taxon>Eukaryota</taxon>
        <taxon>Metazoa</taxon>
        <taxon>Ecdysozoa</taxon>
        <taxon>Arthropoda</taxon>
        <taxon>Hexapoda</taxon>
        <taxon>Insecta</taxon>
        <taxon>Pterygota</taxon>
        <taxon>Neoptera</taxon>
        <taxon>Endopterygota</taxon>
        <taxon>Diptera</taxon>
        <taxon>Nematocera</taxon>
        <taxon>Culicoidea</taxon>
        <taxon>Culicidae</taxon>
        <taxon>Culicinae</taxon>
        <taxon>Culicini</taxon>
        <taxon>Culex</taxon>
        <taxon>Culex</taxon>
    </lineage>
</organism>
<protein>
    <submittedName>
        <fullName evidence="2">Uncharacterized protein</fullName>
    </submittedName>
</protein>
<evidence type="ECO:0000256" key="1">
    <source>
        <dbReference type="SAM" id="MobiDB-lite"/>
    </source>
</evidence>
<sequence>MGAKMSRRNGRKAAAAVESASTAGEVATPPIEVVATPEMRTENANVDRVAGGGRVDGGNSSTGGIPEPDPPVSEPNLTDSCFGHSVEPADPVPESPMIGTRKDNVVGADQEAPGGEASSKKSVLWTLR</sequence>
<feature type="region of interest" description="Disordered" evidence="1">
    <location>
        <begin position="1"/>
        <end position="128"/>
    </location>
</feature>
<comment type="caution">
    <text evidence="2">The sequence shown here is derived from an EMBL/GenBank/DDBJ whole genome shotgun (WGS) entry which is preliminary data.</text>
</comment>
<gene>
    <name evidence="2" type="ORF">pipiens_001261</name>
</gene>
<proteinExistence type="predicted"/>
<dbReference type="Proteomes" id="UP001562425">
    <property type="component" value="Unassembled WGS sequence"/>
</dbReference>
<feature type="compositionally biased region" description="Basic residues" evidence="1">
    <location>
        <begin position="1"/>
        <end position="11"/>
    </location>
</feature>
<dbReference type="AlphaFoldDB" id="A0ABD1D8Z2"/>
<name>A0ABD1D8Z2_CULPP</name>
<dbReference type="EMBL" id="JBEHCU010006915">
    <property type="protein sequence ID" value="KAL1395929.1"/>
    <property type="molecule type" value="Genomic_DNA"/>
</dbReference>
<accession>A0ABD1D8Z2</accession>